<dbReference type="Gene3D" id="2.40.400.10">
    <property type="entry name" value="Acetoacetate decarboxylase-like"/>
    <property type="match status" value="1"/>
</dbReference>
<reference evidence="1 2" key="1">
    <citation type="submission" date="2020-03" db="EMBL/GenBank/DDBJ databases">
        <title>Whole genome shotgun sequence of Phytohabitans houttuyneae NBRC 108639.</title>
        <authorList>
            <person name="Komaki H."/>
            <person name="Tamura T."/>
        </authorList>
    </citation>
    <scope>NUCLEOTIDE SEQUENCE [LARGE SCALE GENOMIC DNA]</scope>
    <source>
        <strain evidence="1 2">NBRC 108639</strain>
    </source>
</reference>
<dbReference type="GO" id="GO:0016829">
    <property type="term" value="F:lyase activity"/>
    <property type="evidence" value="ECO:0007669"/>
    <property type="project" value="InterPro"/>
</dbReference>
<organism evidence="1 2">
    <name type="scientific">Phytohabitans houttuyneae</name>
    <dbReference type="NCBI Taxonomy" id="1076126"/>
    <lineage>
        <taxon>Bacteria</taxon>
        <taxon>Bacillati</taxon>
        <taxon>Actinomycetota</taxon>
        <taxon>Actinomycetes</taxon>
        <taxon>Micromonosporales</taxon>
        <taxon>Micromonosporaceae</taxon>
    </lineage>
</organism>
<name>A0A6V8JZ08_9ACTN</name>
<reference evidence="1 2" key="2">
    <citation type="submission" date="2020-03" db="EMBL/GenBank/DDBJ databases">
        <authorList>
            <person name="Ichikawa N."/>
            <person name="Kimura A."/>
            <person name="Kitahashi Y."/>
            <person name="Uohara A."/>
        </authorList>
    </citation>
    <scope>NUCLEOTIDE SEQUENCE [LARGE SCALE GENOMIC DNA]</scope>
    <source>
        <strain evidence="1 2">NBRC 108639</strain>
    </source>
</reference>
<dbReference type="InterPro" id="IPR023375">
    <property type="entry name" value="ADC_dom_sf"/>
</dbReference>
<protein>
    <submittedName>
        <fullName evidence="1">Acetoacetate decarboxylase</fullName>
    </submittedName>
</protein>
<keyword evidence="2" id="KW-1185">Reference proteome</keyword>
<dbReference type="Pfam" id="PF06314">
    <property type="entry name" value="ADC"/>
    <property type="match status" value="1"/>
</dbReference>
<proteinExistence type="predicted"/>
<dbReference type="RefSeq" id="WP_173055758.1">
    <property type="nucleotide sequence ID" value="NZ_BAABGO010000006.1"/>
</dbReference>
<dbReference type="Proteomes" id="UP000482800">
    <property type="component" value="Unassembled WGS sequence"/>
</dbReference>
<evidence type="ECO:0000313" key="1">
    <source>
        <dbReference type="EMBL" id="GFJ78023.1"/>
    </source>
</evidence>
<dbReference type="InterPro" id="IPR010451">
    <property type="entry name" value="Acetoacetate_decarboxylase"/>
</dbReference>
<accession>A0A6V8JZ08</accession>
<comment type="caution">
    <text evidence="1">The sequence shown here is derived from an EMBL/GenBank/DDBJ whole genome shotgun (WGS) entry which is preliminary data.</text>
</comment>
<evidence type="ECO:0000313" key="2">
    <source>
        <dbReference type="Proteomes" id="UP000482800"/>
    </source>
</evidence>
<sequence length="269" mass="28762">MNGDDDTVHLAGYTLPLSPSGRSALVPPPPWHFSGDVLAVEYLADPAAVRSFLPPGITPADPPGLAFAIFGDWQSCTDQGAELTDPVRSQYREFYVALAGQWEGDLVARCPFCWVDQDFSLVRGLIQGYPKKLGRIGITRLFDVGRATPGLLPGAVFGASLAGADRRLVEAEVTLRGPGEAPPLMSAPLVHTRLFPAWTPDGAPVEELVTGGSTDLTIANVWTGDATLSFFESPVDELALLRPVEVLRGYRFSFAETIVGGRLLSGTAR</sequence>
<gene>
    <name evidence="1" type="ORF">Phou_022030</name>
</gene>
<dbReference type="AlphaFoldDB" id="A0A6V8JZ08"/>
<dbReference type="EMBL" id="BLPF01000001">
    <property type="protein sequence ID" value="GFJ78023.1"/>
    <property type="molecule type" value="Genomic_DNA"/>
</dbReference>
<dbReference type="SUPFAM" id="SSF160104">
    <property type="entry name" value="Acetoacetate decarboxylase-like"/>
    <property type="match status" value="1"/>
</dbReference>